<keyword evidence="1 3" id="KW-0808">Transferase</keyword>
<dbReference type="GO" id="GO:0008897">
    <property type="term" value="F:holo-[acyl-carrier-protein] synthase activity"/>
    <property type="evidence" value="ECO:0007669"/>
    <property type="project" value="InterPro"/>
</dbReference>
<evidence type="ECO:0000256" key="1">
    <source>
        <dbReference type="ARBA" id="ARBA00022679"/>
    </source>
</evidence>
<dbReference type="SUPFAM" id="SSF56214">
    <property type="entry name" value="4'-phosphopantetheinyl transferase"/>
    <property type="match status" value="1"/>
</dbReference>
<dbReference type="Gene3D" id="3.90.470.20">
    <property type="entry name" value="4'-phosphopantetheinyl transferase domain"/>
    <property type="match status" value="1"/>
</dbReference>
<dbReference type="HOGENOM" id="CLU_104083_0_0_10"/>
<dbReference type="RefSeq" id="WP_013685481.1">
    <property type="nucleotide sequence ID" value="NC_015321.1"/>
</dbReference>
<accession>F2II09</accession>
<name>F2II09_FLUTR</name>
<reference evidence="3 4" key="1">
    <citation type="journal article" date="2011" name="Stand. Genomic Sci.">
        <title>Complete genome sequence of the gliding freshwater bacterium Fluviicola taffensis type strain (RW262).</title>
        <authorList>
            <person name="Woyke T."/>
            <person name="Chertkov O."/>
            <person name="Lapidus A."/>
            <person name="Nolan M."/>
            <person name="Lucas S."/>
            <person name="Del Rio T.G."/>
            <person name="Tice H."/>
            <person name="Cheng J.F."/>
            <person name="Tapia R."/>
            <person name="Han C."/>
            <person name="Goodwin L."/>
            <person name="Pitluck S."/>
            <person name="Liolios K."/>
            <person name="Pagani I."/>
            <person name="Ivanova N."/>
            <person name="Huntemann M."/>
            <person name="Mavromatis K."/>
            <person name="Mikhailova N."/>
            <person name="Pati A."/>
            <person name="Chen A."/>
            <person name="Palaniappan K."/>
            <person name="Land M."/>
            <person name="Hauser L."/>
            <person name="Brambilla E.M."/>
            <person name="Rohde M."/>
            <person name="Mwirichia R."/>
            <person name="Sikorski J."/>
            <person name="Tindall B.J."/>
            <person name="Goker M."/>
            <person name="Bristow J."/>
            <person name="Eisen J.A."/>
            <person name="Markowitz V."/>
            <person name="Hugenholtz P."/>
            <person name="Klenk H.P."/>
            <person name="Kyrpides N.C."/>
        </authorList>
    </citation>
    <scope>NUCLEOTIDE SEQUENCE [LARGE SCALE GENOMIC DNA]</scope>
    <source>
        <strain evidence="4">DSM 16823 / RW262 / RW262</strain>
    </source>
</reference>
<dbReference type="Proteomes" id="UP000007463">
    <property type="component" value="Chromosome"/>
</dbReference>
<dbReference type="EMBL" id="CP002542">
    <property type="protein sequence ID" value="AEA42709.1"/>
    <property type="molecule type" value="Genomic_DNA"/>
</dbReference>
<dbReference type="InterPro" id="IPR008278">
    <property type="entry name" value="4-PPantetheinyl_Trfase_dom"/>
</dbReference>
<dbReference type="eggNOG" id="COG2091">
    <property type="taxonomic scope" value="Bacteria"/>
</dbReference>
<dbReference type="OrthoDB" id="1190494at2"/>
<dbReference type="KEGG" id="fte:Fluta_0705"/>
<evidence type="ECO:0000313" key="4">
    <source>
        <dbReference type="Proteomes" id="UP000007463"/>
    </source>
</evidence>
<feature type="domain" description="4'-phosphopantetheinyl transferase" evidence="2">
    <location>
        <begin position="102"/>
        <end position="155"/>
    </location>
</feature>
<dbReference type="Pfam" id="PF01648">
    <property type="entry name" value="ACPS"/>
    <property type="match status" value="1"/>
</dbReference>
<evidence type="ECO:0000313" key="3">
    <source>
        <dbReference type="EMBL" id="AEA42709.1"/>
    </source>
</evidence>
<organism evidence="3 4">
    <name type="scientific">Fluviicola taffensis (strain DSM 16823 / NCIMB 13979 / RW262)</name>
    <dbReference type="NCBI Taxonomy" id="755732"/>
    <lineage>
        <taxon>Bacteria</taxon>
        <taxon>Pseudomonadati</taxon>
        <taxon>Bacteroidota</taxon>
        <taxon>Flavobacteriia</taxon>
        <taxon>Flavobacteriales</taxon>
        <taxon>Crocinitomicaceae</taxon>
        <taxon>Fluviicola</taxon>
    </lineage>
</organism>
<dbReference type="AlphaFoldDB" id="F2II09"/>
<protein>
    <submittedName>
        <fullName evidence="3">4'-phosphopantetheinyl transferase family protein</fullName>
    </submittedName>
</protein>
<gene>
    <name evidence="3" type="ordered locus">Fluta_0705</name>
</gene>
<evidence type="ECO:0000259" key="2">
    <source>
        <dbReference type="Pfam" id="PF01648"/>
    </source>
</evidence>
<proteinExistence type="predicted"/>
<dbReference type="GO" id="GO:0000287">
    <property type="term" value="F:magnesium ion binding"/>
    <property type="evidence" value="ECO:0007669"/>
    <property type="project" value="InterPro"/>
</dbReference>
<dbReference type="STRING" id="755732.Fluta_0705"/>
<keyword evidence="4" id="KW-1185">Reference proteome</keyword>
<sequence length="210" mass="24090">MSNISIINLNAVSIYLMEIDSELFESYILDLNNSEKEKLQELKHPLKKLEFAASRYLKHQLFGLASIEYDTTGGPKISGVGYLSISHSRSHVGIAICQDHKVGLDLEEVRDKSVQLSSKFCTLEESQLFDTTNSLDMTALWSLKECLYKLSDRKKLIFKEDILVSKRQNRIYGKITKTSGIYEYELHVESFQHFLITCNLDNGKLLHEHP</sequence>
<dbReference type="InterPro" id="IPR037143">
    <property type="entry name" value="4-PPantetheinyl_Trfase_dom_sf"/>
</dbReference>
<reference evidence="4" key="2">
    <citation type="submission" date="2011-02" db="EMBL/GenBank/DDBJ databases">
        <title>The complete genome of Fluviicola taffensis DSM 16823.</title>
        <authorList>
            <consortium name="US DOE Joint Genome Institute (JGI-PGF)"/>
            <person name="Lucas S."/>
            <person name="Copeland A."/>
            <person name="Lapidus A."/>
            <person name="Bruce D."/>
            <person name="Goodwin L."/>
            <person name="Pitluck S."/>
            <person name="Kyrpides N."/>
            <person name="Mavromatis K."/>
            <person name="Ivanova N."/>
            <person name="Mikhailova N."/>
            <person name="Pagani I."/>
            <person name="Chertkov O."/>
            <person name="Detter J.C."/>
            <person name="Han C."/>
            <person name="Tapia R."/>
            <person name="Land M."/>
            <person name="Hauser L."/>
            <person name="Markowitz V."/>
            <person name="Cheng J.-F."/>
            <person name="Hugenholtz P."/>
            <person name="Woyke T."/>
            <person name="Wu D."/>
            <person name="Tindall B."/>
            <person name="Pomrenke H.G."/>
            <person name="Brambilla E."/>
            <person name="Klenk H.-P."/>
            <person name="Eisen J.A."/>
        </authorList>
    </citation>
    <scope>NUCLEOTIDE SEQUENCE [LARGE SCALE GENOMIC DNA]</scope>
    <source>
        <strain evidence="4">DSM 16823 / RW262 / RW262</strain>
    </source>
</reference>